<dbReference type="GO" id="GO:0102096">
    <property type="term" value="F:decaprenyl-N-acetyl-alpha-D-glucosaminyl-pyrophosphate:dTDP-alpha-L-rhamnose rhamnosyltransferase activity"/>
    <property type="evidence" value="ECO:0007669"/>
    <property type="project" value="UniProtKB-EC"/>
</dbReference>
<dbReference type="Pfam" id="PF00535">
    <property type="entry name" value="Glycos_transf_2"/>
    <property type="match status" value="1"/>
</dbReference>
<keyword evidence="4" id="KW-0808">Transferase</keyword>
<keyword evidence="2" id="KW-1133">Transmembrane helix</keyword>
<comment type="caution">
    <text evidence="4">The sequence shown here is derived from an EMBL/GenBank/DDBJ whole genome shotgun (WGS) entry which is preliminary data.</text>
</comment>
<dbReference type="PATRIC" id="fig|49547.3.peg.242"/>
<dbReference type="Proteomes" id="UP000077245">
    <property type="component" value="Unassembled WGS sequence"/>
</dbReference>
<evidence type="ECO:0000313" key="4">
    <source>
        <dbReference type="EMBL" id="KZX15597.1"/>
    </source>
</evidence>
<keyword evidence="2" id="KW-0472">Membrane</keyword>
<feature type="transmembrane region" description="Helical" evidence="2">
    <location>
        <begin position="302"/>
        <end position="321"/>
    </location>
</feature>
<dbReference type="InterPro" id="IPR001173">
    <property type="entry name" value="Glyco_trans_2-like"/>
</dbReference>
<feature type="compositionally biased region" description="Basic and acidic residues" evidence="1">
    <location>
        <begin position="164"/>
        <end position="186"/>
    </location>
</feature>
<keyword evidence="4" id="KW-0328">Glycosyltransferase</keyword>
<dbReference type="AlphaFoldDB" id="A0A166CNE3"/>
<keyword evidence="2" id="KW-0812">Transmembrane</keyword>
<dbReference type="EMBL" id="LWMV01000032">
    <property type="protein sequence ID" value="KZX15597.1"/>
    <property type="molecule type" value="Genomic_DNA"/>
</dbReference>
<dbReference type="EC" id="2.4.1.289" evidence="4"/>
<proteinExistence type="predicted"/>
<dbReference type="RefSeq" id="WP_067089162.1">
    <property type="nucleotide sequence ID" value="NZ_LWMV01000032.1"/>
</dbReference>
<dbReference type="InterPro" id="IPR029044">
    <property type="entry name" value="Nucleotide-diphossugar_trans"/>
</dbReference>
<dbReference type="Gene3D" id="3.90.550.10">
    <property type="entry name" value="Spore Coat Polysaccharide Biosynthesis Protein SpsA, Chain A"/>
    <property type="match status" value="1"/>
</dbReference>
<name>A0A166CNE3_9EURY</name>
<evidence type="ECO:0000259" key="3">
    <source>
        <dbReference type="Pfam" id="PF00535"/>
    </source>
</evidence>
<feature type="domain" description="Glycosyltransferase 2-like" evidence="3">
    <location>
        <begin position="4"/>
        <end position="144"/>
    </location>
</feature>
<dbReference type="OrthoDB" id="46222at2157"/>
<feature type="region of interest" description="Disordered" evidence="1">
    <location>
        <begin position="162"/>
        <end position="190"/>
    </location>
</feature>
<organism evidence="4 5">
    <name type="scientific">Methanobrevibacter curvatus</name>
    <dbReference type="NCBI Taxonomy" id="49547"/>
    <lineage>
        <taxon>Archaea</taxon>
        <taxon>Methanobacteriati</taxon>
        <taxon>Methanobacteriota</taxon>
        <taxon>Methanomada group</taxon>
        <taxon>Methanobacteria</taxon>
        <taxon>Methanobacteriales</taxon>
        <taxon>Methanobacteriaceae</taxon>
        <taxon>Methanobrevibacter</taxon>
    </lineage>
</organism>
<protein>
    <submittedName>
        <fullName evidence="4">N-acetylglucosaminyl-diphospho-decaprenol L-rhamnosyltransferase</fullName>
        <ecNumber evidence="4">2.4.1.289</ecNumber>
    </submittedName>
</protein>
<evidence type="ECO:0000313" key="5">
    <source>
        <dbReference type="Proteomes" id="UP000077245"/>
    </source>
</evidence>
<dbReference type="SUPFAM" id="SSF53448">
    <property type="entry name" value="Nucleotide-diphospho-sugar transferases"/>
    <property type="match status" value="1"/>
</dbReference>
<gene>
    <name evidence="4" type="primary">wbbL_1</name>
    <name evidence="4" type="ORF">MBCUR_02310</name>
</gene>
<dbReference type="STRING" id="49547.MBCUR_02310"/>
<dbReference type="PANTHER" id="PTHR43179">
    <property type="entry name" value="RHAMNOSYLTRANSFERASE WBBL"/>
    <property type="match status" value="1"/>
</dbReference>
<evidence type="ECO:0000256" key="1">
    <source>
        <dbReference type="SAM" id="MobiDB-lite"/>
    </source>
</evidence>
<accession>A0A166CNE3</accession>
<sequence>MDLSIIIVNYRTYKLSKETILSVFENKPLIDYEIILVDNNSNDKSIEKLEDDFKKEIVDKTLKIIKLNANKGFAYGNNKGIKIASGDYILLLNSDTIVKKDTLDSTIQYMKNHGGIGALGCKILLPNGELDKAARRNFPTPQNAFNKFFGFLNLSKIKKKNNKNKKENKKDNEKNDKSKKDNENKKNNNKKINNYNIADLDENEIYEVDSIVGAFMLVNRKTINKIGLLDEDFFMYGEDIDWCYRIKEGGWKVIYYGKSEIIHYKGGSSKKQSNKLIYHFYKSMYIFYKKHYSNSYSFITKISVYLGILILLIIKLFLNIFKKKTS</sequence>
<evidence type="ECO:0000256" key="2">
    <source>
        <dbReference type="SAM" id="Phobius"/>
    </source>
</evidence>
<dbReference type="PANTHER" id="PTHR43179:SF7">
    <property type="entry name" value="RHAMNOSYLTRANSFERASE WBBL"/>
    <property type="match status" value="1"/>
</dbReference>
<keyword evidence="5" id="KW-1185">Reference proteome</keyword>
<reference evidence="4 5" key="1">
    <citation type="submission" date="2016-04" db="EMBL/GenBank/DDBJ databases">
        <title>Genome sequence of Methanobrevibacter curvatus DSM 11111.</title>
        <authorList>
            <person name="Poehlein A."/>
            <person name="Seedorf H."/>
            <person name="Daniel R."/>
        </authorList>
    </citation>
    <scope>NUCLEOTIDE SEQUENCE [LARGE SCALE GENOMIC DNA]</scope>
    <source>
        <strain evidence="4 5">DSM 11111</strain>
    </source>
</reference>
<dbReference type="CDD" id="cd04186">
    <property type="entry name" value="GT_2_like_c"/>
    <property type="match status" value="1"/>
</dbReference>